<dbReference type="GeneID" id="9597297"/>
<dbReference type="Proteomes" id="UP000007431">
    <property type="component" value="Unassembled WGS sequence"/>
</dbReference>
<dbReference type="InParanoid" id="D8QH73"/>
<reference evidence="1 2" key="1">
    <citation type="journal article" date="2010" name="Nat. Biotechnol.">
        <title>Genome sequence of the model mushroom Schizophyllum commune.</title>
        <authorList>
            <person name="Ohm R.A."/>
            <person name="de Jong J.F."/>
            <person name="Lugones L.G."/>
            <person name="Aerts A."/>
            <person name="Kothe E."/>
            <person name="Stajich J.E."/>
            <person name="de Vries R.P."/>
            <person name="Record E."/>
            <person name="Levasseur A."/>
            <person name="Baker S.E."/>
            <person name="Bartholomew K.A."/>
            <person name="Coutinho P.M."/>
            <person name="Erdmann S."/>
            <person name="Fowler T.J."/>
            <person name="Gathman A.C."/>
            <person name="Lombard V."/>
            <person name="Henrissat B."/>
            <person name="Knabe N."/>
            <person name="Kuees U."/>
            <person name="Lilly W.W."/>
            <person name="Lindquist E."/>
            <person name="Lucas S."/>
            <person name="Magnuson J.K."/>
            <person name="Piumi F."/>
            <person name="Raudaskoski M."/>
            <person name="Salamov A."/>
            <person name="Schmutz J."/>
            <person name="Schwarze F.W.M.R."/>
            <person name="vanKuyk P.A."/>
            <person name="Horton J.S."/>
            <person name="Grigoriev I.V."/>
            <person name="Woesten H.A.B."/>
        </authorList>
    </citation>
    <scope>NUCLEOTIDE SEQUENCE [LARGE SCALE GENOMIC DNA]</scope>
    <source>
        <strain evidence="2">H4-8 / FGSC 9210</strain>
    </source>
</reference>
<dbReference type="VEuPathDB" id="FungiDB:SCHCODRAFT_02672226"/>
<dbReference type="OrthoDB" id="3258311at2759"/>
<evidence type="ECO:0000313" key="1">
    <source>
        <dbReference type="EMBL" id="EFI92622.1"/>
    </source>
</evidence>
<organism evidence="2">
    <name type="scientific">Schizophyllum commune (strain H4-8 / FGSC 9210)</name>
    <name type="common">Split gill fungus</name>
    <dbReference type="NCBI Taxonomy" id="578458"/>
    <lineage>
        <taxon>Eukaryota</taxon>
        <taxon>Fungi</taxon>
        <taxon>Dikarya</taxon>
        <taxon>Basidiomycota</taxon>
        <taxon>Agaricomycotina</taxon>
        <taxon>Agaricomycetes</taxon>
        <taxon>Agaricomycetidae</taxon>
        <taxon>Agaricales</taxon>
        <taxon>Schizophyllaceae</taxon>
        <taxon>Schizophyllum</taxon>
    </lineage>
</organism>
<gene>
    <name evidence="1" type="ORF">SCHCODRAFT_86060</name>
</gene>
<dbReference type="KEGG" id="scm:SCHCO_02672226"/>
<name>D8QH73_SCHCM</name>
<accession>D8QH73</accession>
<dbReference type="HOGENOM" id="CLU_1741628_0_0_1"/>
<dbReference type="EMBL" id="GL377312">
    <property type="protein sequence ID" value="EFI92622.1"/>
    <property type="molecule type" value="Genomic_DNA"/>
</dbReference>
<evidence type="ECO:0000313" key="2">
    <source>
        <dbReference type="Proteomes" id="UP000007431"/>
    </source>
</evidence>
<sequence>MSVLEFSHSSQYMARIENGYVGAEREDDIAMLAYMMQSRLVPKNNFKEQQPLVEELFGDDLAPGEVRAMVRLFASHGLALRSVFLHDPSKPVRMSAWAVDRDASGRPVLRNDWTEAEDAAEYHYGSIQNREGWKFTAQEIKDVVANDSGI</sequence>
<protein>
    <submittedName>
        <fullName evidence="1">Expressed protein</fullName>
    </submittedName>
</protein>
<proteinExistence type="predicted"/>
<dbReference type="AlphaFoldDB" id="D8QH73"/>
<keyword evidence="2" id="KW-1185">Reference proteome</keyword>